<gene>
    <name evidence="2" type="ORF">G2W53_039794</name>
</gene>
<organism evidence="2 3">
    <name type="scientific">Senna tora</name>
    <dbReference type="NCBI Taxonomy" id="362788"/>
    <lineage>
        <taxon>Eukaryota</taxon>
        <taxon>Viridiplantae</taxon>
        <taxon>Streptophyta</taxon>
        <taxon>Embryophyta</taxon>
        <taxon>Tracheophyta</taxon>
        <taxon>Spermatophyta</taxon>
        <taxon>Magnoliopsida</taxon>
        <taxon>eudicotyledons</taxon>
        <taxon>Gunneridae</taxon>
        <taxon>Pentapetalae</taxon>
        <taxon>rosids</taxon>
        <taxon>fabids</taxon>
        <taxon>Fabales</taxon>
        <taxon>Fabaceae</taxon>
        <taxon>Caesalpinioideae</taxon>
        <taxon>Cassia clade</taxon>
        <taxon>Senna</taxon>
    </lineage>
</organism>
<evidence type="ECO:0000313" key="2">
    <source>
        <dbReference type="EMBL" id="KAF7807633.1"/>
    </source>
</evidence>
<keyword evidence="3" id="KW-1185">Reference proteome</keyword>
<feature type="compositionally biased region" description="Basic and acidic residues" evidence="1">
    <location>
        <begin position="49"/>
        <end position="64"/>
    </location>
</feature>
<dbReference type="EMBL" id="JAAIUW010000012">
    <property type="protein sequence ID" value="KAF7807633.1"/>
    <property type="molecule type" value="Genomic_DNA"/>
</dbReference>
<dbReference type="AlphaFoldDB" id="A0A834W3V8"/>
<evidence type="ECO:0000313" key="3">
    <source>
        <dbReference type="Proteomes" id="UP000634136"/>
    </source>
</evidence>
<evidence type="ECO:0000256" key="1">
    <source>
        <dbReference type="SAM" id="MobiDB-lite"/>
    </source>
</evidence>
<sequence length="79" mass="9236">MQIERKFQVRKRAEQRRWFPATPRKGVRNGGFENEGDVYPLLMIERRMTGPGVKSDRSQSEKDGLKHKRRQGCLQSMCG</sequence>
<accession>A0A834W3V8</accession>
<proteinExistence type="predicted"/>
<dbReference type="Proteomes" id="UP000634136">
    <property type="component" value="Unassembled WGS sequence"/>
</dbReference>
<name>A0A834W3V8_9FABA</name>
<feature type="region of interest" description="Disordered" evidence="1">
    <location>
        <begin position="49"/>
        <end position="79"/>
    </location>
</feature>
<comment type="caution">
    <text evidence="2">The sequence shown here is derived from an EMBL/GenBank/DDBJ whole genome shotgun (WGS) entry which is preliminary data.</text>
</comment>
<reference evidence="2" key="1">
    <citation type="submission" date="2020-09" db="EMBL/GenBank/DDBJ databases">
        <title>Genome-Enabled Discovery of Anthraquinone Biosynthesis in Senna tora.</title>
        <authorList>
            <person name="Kang S.-H."/>
            <person name="Pandey R.P."/>
            <person name="Lee C.-M."/>
            <person name="Sim J.-S."/>
            <person name="Jeong J.-T."/>
            <person name="Choi B.-S."/>
            <person name="Jung M."/>
            <person name="Ginzburg D."/>
            <person name="Zhao K."/>
            <person name="Won S.Y."/>
            <person name="Oh T.-J."/>
            <person name="Yu Y."/>
            <person name="Kim N.-H."/>
            <person name="Lee O.R."/>
            <person name="Lee T.-H."/>
            <person name="Bashyal P."/>
            <person name="Kim T.-S."/>
            <person name="Lee W.-H."/>
            <person name="Kawkins C."/>
            <person name="Kim C.-K."/>
            <person name="Kim J.S."/>
            <person name="Ahn B.O."/>
            <person name="Rhee S.Y."/>
            <person name="Sohng J.K."/>
        </authorList>
    </citation>
    <scope>NUCLEOTIDE SEQUENCE</scope>
    <source>
        <tissue evidence="2">Leaf</tissue>
    </source>
</reference>
<protein>
    <submittedName>
        <fullName evidence="2">Uncharacterized protein</fullName>
    </submittedName>
</protein>